<protein>
    <submittedName>
        <fullName evidence="1">Uncharacterized protein</fullName>
    </submittedName>
</protein>
<evidence type="ECO:0000313" key="1">
    <source>
        <dbReference type="EMBL" id="EYC21777.1"/>
    </source>
</evidence>
<sequence length="77" mass="8977">MRSRIAVRAIRDLIDSRISRIFSAFWGVERYTWEDLGVTKLCDWSIHDTGQSQCLLTPPIPEITRHTWHFVCKAVSC</sequence>
<dbReference type="AlphaFoldDB" id="A0A016V440"/>
<dbReference type="Proteomes" id="UP000024635">
    <property type="component" value="Unassembled WGS sequence"/>
</dbReference>
<organism evidence="1 2">
    <name type="scientific">Ancylostoma ceylanicum</name>
    <dbReference type="NCBI Taxonomy" id="53326"/>
    <lineage>
        <taxon>Eukaryota</taxon>
        <taxon>Metazoa</taxon>
        <taxon>Ecdysozoa</taxon>
        <taxon>Nematoda</taxon>
        <taxon>Chromadorea</taxon>
        <taxon>Rhabditida</taxon>
        <taxon>Rhabditina</taxon>
        <taxon>Rhabditomorpha</taxon>
        <taxon>Strongyloidea</taxon>
        <taxon>Ancylostomatidae</taxon>
        <taxon>Ancylostomatinae</taxon>
        <taxon>Ancylostoma</taxon>
    </lineage>
</organism>
<accession>A0A016V440</accession>
<evidence type="ECO:0000313" key="2">
    <source>
        <dbReference type="Proteomes" id="UP000024635"/>
    </source>
</evidence>
<dbReference type="EMBL" id="JARK01001354">
    <property type="protein sequence ID" value="EYC21777.1"/>
    <property type="molecule type" value="Genomic_DNA"/>
</dbReference>
<name>A0A016V440_9BILA</name>
<keyword evidence="2" id="KW-1185">Reference proteome</keyword>
<comment type="caution">
    <text evidence="1">The sequence shown here is derived from an EMBL/GenBank/DDBJ whole genome shotgun (WGS) entry which is preliminary data.</text>
</comment>
<proteinExistence type="predicted"/>
<reference evidence="2" key="1">
    <citation type="journal article" date="2015" name="Nat. Genet.">
        <title>The genome and transcriptome of the zoonotic hookworm Ancylostoma ceylanicum identify infection-specific gene families.</title>
        <authorList>
            <person name="Schwarz E.M."/>
            <person name="Hu Y."/>
            <person name="Antoshechkin I."/>
            <person name="Miller M.M."/>
            <person name="Sternberg P.W."/>
            <person name="Aroian R.V."/>
        </authorList>
    </citation>
    <scope>NUCLEOTIDE SEQUENCE</scope>
    <source>
        <strain evidence="2">HY135</strain>
    </source>
</reference>
<gene>
    <name evidence="1" type="primary">Acey_s0018.g3527</name>
    <name evidence="1" type="ORF">Y032_0018g3527</name>
</gene>